<evidence type="ECO:0000313" key="1">
    <source>
        <dbReference type="EMBL" id="CAI9543446.1"/>
    </source>
</evidence>
<accession>A0ABN9B7C9</accession>
<protein>
    <recommendedName>
        <fullName evidence="3">Secreted protein</fullName>
    </recommendedName>
</protein>
<organism evidence="1 2">
    <name type="scientific">Staurois parvus</name>
    <dbReference type="NCBI Taxonomy" id="386267"/>
    <lineage>
        <taxon>Eukaryota</taxon>
        <taxon>Metazoa</taxon>
        <taxon>Chordata</taxon>
        <taxon>Craniata</taxon>
        <taxon>Vertebrata</taxon>
        <taxon>Euteleostomi</taxon>
        <taxon>Amphibia</taxon>
        <taxon>Batrachia</taxon>
        <taxon>Anura</taxon>
        <taxon>Neobatrachia</taxon>
        <taxon>Ranoidea</taxon>
        <taxon>Ranidae</taxon>
        <taxon>Staurois</taxon>
    </lineage>
</organism>
<keyword evidence="2" id="KW-1185">Reference proteome</keyword>
<name>A0ABN9B7C9_9NEOB</name>
<sequence length="66" mass="7277">MSLVCLSSANFLVHHLWKRLPSGTTVMQTSWMQCAAYGLSTERLTPHPFNLCSNAGSTHPEVVFGK</sequence>
<gene>
    <name evidence="1" type="ORF">SPARVUS_LOCUS2281792</name>
</gene>
<evidence type="ECO:0008006" key="3">
    <source>
        <dbReference type="Google" id="ProtNLM"/>
    </source>
</evidence>
<comment type="caution">
    <text evidence="1">The sequence shown here is derived from an EMBL/GenBank/DDBJ whole genome shotgun (WGS) entry which is preliminary data.</text>
</comment>
<dbReference type="EMBL" id="CATNWA010002658">
    <property type="protein sequence ID" value="CAI9543446.1"/>
    <property type="molecule type" value="Genomic_DNA"/>
</dbReference>
<evidence type="ECO:0000313" key="2">
    <source>
        <dbReference type="Proteomes" id="UP001162483"/>
    </source>
</evidence>
<proteinExistence type="predicted"/>
<dbReference type="Proteomes" id="UP001162483">
    <property type="component" value="Unassembled WGS sequence"/>
</dbReference>
<reference evidence="1" key="1">
    <citation type="submission" date="2023-05" db="EMBL/GenBank/DDBJ databases">
        <authorList>
            <person name="Stuckert A."/>
        </authorList>
    </citation>
    <scope>NUCLEOTIDE SEQUENCE</scope>
</reference>